<dbReference type="Pfam" id="PF14030">
    <property type="entry name" value="DUF4245"/>
    <property type="match status" value="1"/>
</dbReference>
<dbReference type="RefSeq" id="WP_070954296.1">
    <property type="nucleotide sequence ID" value="NZ_CP015208.1"/>
</dbReference>
<evidence type="ECO:0008006" key="4">
    <source>
        <dbReference type="Google" id="ProtNLM"/>
    </source>
</evidence>
<keyword evidence="3" id="KW-1185">Reference proteome</keyword>
<sequence>MSDSAAKHRAKQTVNNLLLSLLATSGLVLVLVLIVPRDDSSRHQPVDFASVASSTEAATSNNVFTPTLPDEWWANAARWSPGTDGVDTWYLGLVGGQNQFVSVKQAFNYNATWLALETAGYLPDTASSDSNPKWLKLTKLEDVKGDPTIWVYELPNQVFILKGTATASEFSTFANQIENEFGSD</sequence>
<dbReference type="EMBL" id="CP015208">
    <property type="protein sequence ID" value="AOY55784.1"/>
    <property type="molecule type" value="Genomic_DNA"/>
</dbReference>
<feature type="transmembrane region" description="Helical" evidence="1">
    <location>
        <begin position="17"/>
        <end position="35"/>
    </location>
</feature>
<dbReference type="KEGG" id="rpla:A4Z71_01950"/>
<dbReference type="STRING" id="535712.A4Z71_01950"/>
<dbReference type="InterPro" id="IPR025339">
    <property type="entry name" value="DUF4245"/>
</dbReference>
<accession>A0A1D9DY94</accession>
<proteinExistence type="predicted"/>
<keyword evidence="1" id="KW-0812">Transmembrane</keyword>
<evidence type="ECO:0000313" key="2">
    <source>
        <dbReference type="EMBL" id="AOY55784.1"/>
    </source>
</evidence>
<keyword evidence="1" id="KW-0472">Membrane</keyword>
<name>A0A1D9DY94_9MICO</name>
<protein>
    <recommendedName>
        <fullName evidence="4">DUF4245 domain-containing protein</fullName>
    </recommendedName>
</protein>
<dbReference type="Proteomes" id="UP000243784">
    <property type="component" value="Chromosome"/>
</dbReference>
<keyword evidence="1" id="KW-1133">Transmembrane helix</keyword>
<gene>
    <name evidence="2" type="ORF">A4Z71_01950</name>
</gene>
<dbReference type="OrthoDB" id="4801970at2"/>
<dbReference type="AlphaFoldDB" id="A0A1D9DY94"/>
<evidence type="ECO:0000256" key="1">
    <source>
        <dbReference type="SAM" id="Phobius"/>
    </source>
</evidence>
<organism evidence="2 3">
    <name type="scientific">Candidatus Rhodoluna planktonica</name>
    <dbReference type="NCBI Taxonomy" id="535712"/>
    <lineage>
        <taxon>Bacteria</taxon>
        <taxon>Bacillati</taxon>
        <taxon>Actinomycetota</taxon>
        <taxon>Actinomycetes</taxon>
        <taxon>Micrococcales</taxon>
        <taxon>Microbacteriaceae</taxon>
        <taxon>Luna cluster</taxon>
        <taxon>Luna-1 subcluster</taxon>
        <taxon>Rhodoluna</taxon>
    </lineage>
</organism>
<evidence type="ECO:0000313" key="3">
    <source>
        <dbReference type="Proteomes" id="UP000243784"/>
    </source>
</evidence>
<reference evidence="2 3" key="1">
    <citation type="journal article" date="2016" name="Biochim. Biophys. Acta">
        <title>Photochemical characterization of actinorhodopsin and its functional existence in the natural host.</title>
        <authorList>
            <person name="Nakamura S."/>
            <person name="Kikukawa T."/>
            <person name="Tamogami J."/>
            <person name="Kamiya M."/>
            <person name="Aizawa T."/>
            <person name="Hahn M.W."/>
            <person name="Ihara K."/>
            <person name="Kamo N."/>
            <person name="Demura M."/>
        </authorList>
    </citation>
    <scope>NUCLEOTIDE SEQUENCE [LARGE SCALE GENOMIC DNA]</scope>
    <source>
        <strain evidence="2 3">MWH-Dar1</strain>
    </source>
</reference>